<organism evidence="3 4">
    <name type="scientific">Lactobacillus xujianguonis</name>
    <dbReference type="NCBI Taxonomy" id="2495899"/>
    <lineage>
        <taxon>Bacteria</taxon>
        <taxon>Bacillati</taxon>
        <taxon>Bacillota</taxon>
        <taxon>Bacilli</taxon>
        <taxon>Lactobacillales</taxon>
        <taxon>Lactobacillaceae</taxon>
        <taxon>Lactobacillus</taxon>
    </lineage>
</organism>
<comment type="caution">
    <text evidence="3">The sequence shown here is derived from an EMBL/GenBank/DDBJ whole genome shotgun (WGS) entry which is preliminary data.</text>
</comment>
<dbReference type="EMBL" id="RXIA01000010">
    <property type="protein sequence ID" value="RVU70959.1"/>
    <property type="molecule type" value="Genomic_DNA"/>
</dbReference>
<dbReference type="Pfam" id="PF01883">
    <property type="entry name" value="FeS_assembly_P"/>
    <property type="match status" value="1"/>
</dbReference>
<evidence type="ECO:0000259" key="2">
    <source>
        <dbReference type="Pfam" id="PF08984"/>
    </source>
</evidence>
<evidence type="ECO:0000259" key="1">
    <source>
        <dbReference type="Pfam" id="PF01883"/>
    </source>
</evidence>
<gene>
    <name evidence="3" type="ORF">EJK17_04445</name>
</gene>
<sequence>MTDKKLTNKEKITAALKQVLEPEIGINLVDLGLIYQVAVQDETATITMTLPVAGSALPKDLEKEIKQAVTSVNGIKECDINLVWYPVWSPDKINEAGKAELAAKKVANDSTADDTQKVINFSEPIIKLAKRYPDFVEIMADCGFTKIKEPGLLKTIGRVMTISMGAKVMGVDKEKVKAAFEAKGYQVIEK</sequence>
<dbReference type="InterPro" id="IPR015077">
    <property type="entry name" value="DUF1858"/>
</dbReference>
<dbReference type="Proteomes" id="UP000288291">
    <property type="component" value="Unassembled WGS sequence"/>
</dbReference>
<accession>A0A437SVK2</accession>
<evidence type="ECO:0000313" key="4">
    <source>
        <dbReference type="Proteomes" id="UP000288291"/>
    </source>
</evidence>
<dbReference type="Gene3D" id="3.30.300.130">
    <property type="entry name" value="Fe-S cluster assembly (FSCA)"/>
    <property type="match status" value="1"/>
</dbReference>
<dbReference type="AlphaFoldDB" id="A0A437SVK2"/>
<proteinExistence type="predicted"/>
<name>A0A437SVK2_9LACO</name>
<dbReference type="Pfam" id="PF08984">
    <property type="entry name" value="DUF1858"/>
    <property type="match status" value="1"/>
</dbReference>
<dbReference type="RefSeq" id="WP_103662434.1">
    <property type="nucleotide sequence ID" value="NZ_ML136878.1"/>
</dbReference>
<protein>
    <submittedName>
        <fullName evidence="3">DUF59 domain-containing protein</fullName>
    </submittedName>
</protein>
<dbReference type="InterPro" id="IPR002744">
    <property type="entry name" value="MIP18-like"/>
</dbReference>
<dbReference type="PANTHER" id="PTHR42831:SF1">
    <property type="entry name" value="FE-S PROTEIN MATURATION AUXILIARY FACTOR YITW"/>
    <property type="match status" value="1"/>
</dbReference>
<dbReference type="InterPro" id="IPR052339">
    <property type="entry name" value="Fe-S_Maturation_MIP18"/>
</dbReference>
<dbReference type="PANTHER" id="PTHR42831">
    <property type="entry name" value="FE-S PROTEIN MATURATION AUXILIARY FACTOR YITW"/>
    <property type="match status" value="1"/>
</dbReference>
<reference evidence="3 4" key="1">
    <citation type="submission" date="2018-12" db="EMBL/GenBank/DDBJ databases">
        <authorList>
            <person name="Meng J."/>
        </authorList>
    </citation>
    <scope>NUCLEOTIDE SEQUENCE [LARGE SCALE GENOMIC DNA]</scope>
    <source>
        <strain evidence="3 4">HT111-2</strain>
    </source>
</reference>
<feature type="domain" description="MIP18 family-like" evidence="1">
    <location>
        <begin position="9"/>
        <end position="80"/>
    </location>
</feature>
<keyword evidence="4" id="KW-1185">Reference proteome</keyword>
<dbReference type="SUPFAM" id="SSF117916">
    <property type="entry name" value="Fe-S cluster assembly (FSCA) domain-like"/>
    <property type="match status" value="1"/>
</dbReference>
<dbReference type="Gene3D" id="1.10.3910.10">
    <property type="entry name" value="SP0561-like"/>
    <property type="match status" value="1"/>
</dbReference>
<dbReference type="SUPFAM" id="SSF140683">
    <property type="entry name" value="SP0561-like"/>
    <property type="match status" value="1"/>
</dbReference>
<evidence type="ECO:0000313" key="3">
    <source>
        <dbReference type="EMBL" id="RVU70959.1"/>
    </source>
</evidence>
<dbReference type="InterPro" id="IPR034904">
    <property type="entry name" value="FSCA_dom_sf"/>
</dbReference>
<feature type="domain" description="DUF1858" evidence="2">
    <location>
        <begin position="119"/>
        <end position="175"/>
    </location>
</feature>
<dbReference type="InterPro" id="IPR038062">
    <property type="entry name" value="ScdA-like_N_sf"/>
</dbReference>